<keyword evidence="4" id="KW-1185">Reference proteome</keyword>
<evidence type="ECO:0000313" key="4">
    <source>
        <dbReference type="Proteomes" id="UP000440578"/>
    </source>
</evidence>
<protein>
    <recommendedName>
        <fullName evidence="5">Apple domain-containing protein</fullName>
    </recommendedName>
</protein>
<feature type="signal peptide" evidence="2">
    <location>
        <begin position="1"/>
        <end position="17"/>
    </location>
</feature>
<proteinExistence type="predicted"/>
<feature type="compositionally biased region" description="Low complexity" evidence="1">
    <location>
        <begin position="89"/>
        <end position="98"/>
    </location>
</feature>
<evidence type="ECO:0000256" key="1">
    <source>
        <dbReference type="SAM" id="MobiDB-lite"/>
    </source>
</evidence>
<accession>A0A6A4WTZ4</accession>
<organism evidence="3 4">
    <name type="scientific">Amphibalanus amphitrite</name>
    <name type="common">Striped barnacle</name>
    <name type="synonym">Balanus amphitrite</name>
    <dbReference type="NCBI Taxonomy" id="1232801"/>
    <lineage>
        <taxon>Eukaryota</taxon>
        <taxon>Metazoa</taxon>
        <taxon>Ecdysozoa</taxon>
        <taxon>Arthropoda</taxon>
        <taxon>Crustacea</taxon>
        <taxon>Multicrustacea</taxon>
        <taxon>Cirripedia</taxon>
        <taxon>Thoracica</taxon>
        <taxon>Thoracicalcarea</taxon>
        <taxon>Balanomorpha</taxon>
        <taxon>Balanoidea</taxon>
        <taxon>Balanidae</taxon>
        <taxon>Amphibalaninae</taxon>
        <taxon>Amphibalanus</taxon>
    </lineage>
</organism>
<evidence type="ECO:0008006" key="5">
    <source>
        <dbReference type="Google" id="ProtNLM"/>
    </source>
</evidence>
<reference evidence="3 4" key="1">
    <citation type="submission" date="2019-07" db="EMBL/GenBank/DDBJ databases">
        <title>Draft genome assembly of a fouling barnacle, Amphibalanus amphitrite (Darwin, 1854): The first reference genome for Thecostraca.</title>
        <authorList>
            <person name="Kim W."/>
        </authorList>
    </citation>
    <scope>NUCLEOTIDE SEQUENCE [LARGE SCALE GENOMIC DNA]</scope>
    <source>
        <strain evidence="3">SNU_AA5</strain>
        <tissue evidence="3">Soma without cirri and trophi</tissue>
    </source>
</reference>
<sequence length="141" mass="14732">MLPATVSLLLVAALASADQRFELRPDRPPAAWLRRTPAVSLVDCASRCARTAGCRALVWAADCGLAESTGSDSPTAALVPVYTVTSAAGGSTGTAGTHTAHRPGERDNRRAGASDSVHGGKYRCHYHTTCECHRTGSGERN</sequence>
<dbReference type="EMBL" id="VIIS01000692">
    <property type="protein sequence ID" value="KAF0306092.1"/>
    <property type="molecule type" value="Genomic_DNA"/>
</dbReference>
<gene>
    <name evidence="3" type="ORF">FJT64_002476</name>
</gene>
<evidence type="ECO:0000313" key="3">
    <source>
        <dbReference type="EMBL" id="KAF0306092.1"/>
    </source>
</evidence>
<comment type="caution">
    <text evidence="3">The sequence shown here is derived from an EMBL/GenBank/DDBJ whole genome shotgun (WGS) entry which is preliminary data.</text>
</comment>
<dbReference type="Proteomes" id="UP000440578">
    <property type="component" value="Unassembled WGS sequence"/>
</dbReference>
<evidence type="ECO:0000256" key="2">
    <source>
        <dbReference type="SAM" id="SignalP"/>
    </source>
</evidence>
<dbReference type="AlphaFoldDB" id="A0A6A4WTZ4"/>
<feature type="chain" id="PRO_5025443174" description="Apple domain-containing protein" evidence="2">
    <location>
        <begin position="18"/>
        <end position="141"/>
    </location>
</feature>
<feature type="region of interest" description="Disordered" evidence="1">
    <location>
        <begin position="89"/>
        <end position="118"/>
    </location>
</feature>
<name>A0A6A4WTZ4_AMPAM</name>
<feature type="compositionally biased region" description="Basic and acidic residues" evidence="1">
    <location>
        <begin position="102"/>
        <end position="112"/>
    </location>
</feature>
<keyword evidence="2" id="KW-0732">Signal</keyword>